<dbReference type="AlphaFoldDB" id="A0ABD2ZC64"/>
<dbReference type="Proteomes" id="UP001630127">
    <property type="component" value="Unassembled WGS sequence"/>
</dbReference>
<protein>
    <submittedName>
        <fullName evidence="1">Uncharacterized protein</fullName>
    </submittedName>
</protein>
<name>A0ABD2ZC64_9GENT</name>
<evidence type="ECO:0000313" key="2">
    <source>
        <dbReference type="Proteomes" id="UP001630127"/>
    </source>
</evidence>
<reference evidence="1 2" key="1">
    <citation type="submission" date="2024-11" db="EMBL/GenBank/DDBJ databases">
        <title>A near-complete genome assembly of Cinchona calisaya.</title>
        <authorList>
            <person name="Lian D.C."/>
            <person name="Zhao X.W."/>
            <person name="Wei L."/>
        </authorList>
    </citation>
    <scope>NUCLEOTIDE SEQUENCE [LARGE SCALE GENOMIC DNA]</scope>
    <source>
        <tissue evidence="1">Nenye</tissue>
    </source>
</reference>
<sequence length="155" mass="17438">MLFSVENQMESSNQLDVAVNIHEDPEIKTHFLASIDGRLKHLMNNSSSTKFKAKMSDPLVACSLNFKADVILKLGVMHAIGPIFTTSNWKDLFISRNCSKLPSRPPRMWMSVKRPSASLTVCLRLASTHSRKFDKILTRCLVENPFCIQGENSSL</sequence>
<accession>A0ABD2ZC64</accession>
<evidence type="ECO:0000313" key="1">
    <source>
        <dbReference type="EMBL" id="KAL3517070.1"/>
    </source>
</evidence>
<dbReference type="EMBL" id="JBJUIK010000010">
    <property type="protein sequence ID" value="KAL3517070.1"/>
    <property type="molecule type" value="Genomic_DNA"/>
</dbReference>
<organism evidence="1 2">
    <name type="scientific">Cinchona calisaya</name>
    <dbReference type="NCBI Taxonomy" id="153742"/>
    <lineage>
        <taxon>Eukaryota</taxon>
        <taxon>Viridiplantae</taxon>
        <taxon>Streptophyta</taxon>
        <taxon>Embryophyta</taxon>
        <taxon>Tracheophyta</taxon>
        <taxon>Spermatophyta</taxon>
        <taxon>Magnoliopsida</taxon>
        <taxon>eudicotyledons</taxon>
        <taxon>Gunneridae</taxon>
        <taxon>Pentapetalae</taxon>
        <taxon>asterids</taxon>
        <taxon>lamiids</taxon>
        <taxon>Gentianales</taxon>
        <taxon>Rubiaceae</taxon>
        <taxon>Cinchonoideae</taxon>
        <taxon>Cinchoneae</taxon>
        <taxon>Cinchona</taxon>
    </lineage>
</organism>
<proteinExistence type="predicted"/>
<gene>
    <name evidence="1" type="ORF">ACH5RR_023972</name>
</gene>
<comment type="caution">
    <text evidence="1">The sequence shown here is derived from an EMBL/GenBank/DDBJ whole genome shotgun (WGS) entry which is preliminary data.</text>
</comment>
<keyword evidence="2" id="KW-1185">Reference proteome</keyword>